<dbReference type="EC" id="5.4.99.25" evidence="5"/>
<dbReference type="CDD" id="cd02573">
    <property type="entry name" value="PseudoU_synth_EcTruB"/>
    <property type="match status" value="1"/>
</dbReference>
<organism evidence="9 10">
    <name type="scientific">Mesosutterella faecium</name>
    <dbReference type="NCBI Taxonomy" id="2925194"/>
    <lineage>
        <taxon>Bacteria</taxon>
        <taxon>Pseudomonadati</taxon>
        <taxon>Pseudomonadota</taxon>
        <taxon>Betaproteobacteria</taxon>
        <taxon>Burkholderiales</taxon>
        <taxon>Sutterellaceae</taxon>
        <taxon>Mesosutterella</taxon>
    </lineage>
</organism>
<dbReference type="InterPro" id="IPR020103">
    <property type="entry name" value="PsdUridine_synth_cat_dom_sf"/>
</dbReference>
<dbReference type="GO" id="GO:0160148">
    <property type="term" value="F:tRNA pseudouridine(55) synthase activity"/>
    <property type="evidence" value="ECO:0007669"/>
    <property type="project" value="UniProtKB-EC"/>
</dbReference>
<dbReference type="InterPro" id="IPR002501">
    <property type="entry name" value="PsdUridine_synth_N"/>
</dbReference>
<evidence type="ECO:0000313" key="10">
    <source>
        <dbReference type="Proteomes" id="UP001165481"/>
    </source>
</evidence>
<comment type="caution">
    <text evidence="9">The sequence shown here is derived from an EMBL/GenBank/DDBJ whole genome shotgun (WGS) entry which is preliminary data.</text>
</comment>
<accession>A0ABT7IJH3</accession>
<evidence type="ECO:0000256" key="5">
    <source>
        <dbReference type="HAMAP-Rule" id="MF_01080"/>
    </source>
</evidence>
<dbReference type="InterPro" id="IPR015947">
    <property type="entry name" value="PUA-like_sf"/>
</dbReference>
<evidence type="ECO:0000256" key="2">
    <source>
        <dbReference type="ARBA" id="ARBA00005642"/>
    </source>
</evidence>
<dbReference type="Proteomes" id="UP001165481">
    <property type="component" value="Unassembled WGS sequence"/>
</dbReference>
<evidence type="ECO:0000313" key="9">
    <source>
        <dbReference type="EMBL" id="MDL2058523.1"/>
    </source>
</evidence>
<dbReference type="SUPFAM" id="SSF88697">
    <property type="entry name" value="PUA domain-like"/>
    <property type="match status" value="1"/>
</dbReference>
<dbReference type="Pfam" id="PF09157">
    <property type="entry name" value="TruB-C_2"/>
    <property type="match status" value="1"/>
</dbReference>
<feature type="domain" description="tRNA pseudouridylate synthase B C-terminal" evidence="8">
    <location>
        <begin position="180"/>
        <end position="221"/>
    </location>
</feature>
<dbReference type="Pfam" id="PF01509">
    <property type="entry name" value="TruB_N"/>
    <property type="match status" value="1"/>
</dbReference>
<dbReference type="HAMAP" id="MF_01080">
    <property type="entry name" value="TruB_bact"/>
    <property type="match status" value="1"/>
</dbReference>
<dbReference type="RefSeq" id="WP_243377179.1">
    <property type="nucleotide sequence ID" value="NZ_JAKZJU020000001.1"/>
</dbReference>
<dbReference type="InterPro" id="IPR014780">
    <property type="entry name" value="tRNA_psdUridine_synth_TruB"/>
</dbReference>
<evidence type="ECO:0000256" key="1">
    <source>
        <dbReference type="ARBA" id="ARBA00000385"/>
    </source>
</evidence>
<dbReference type="CDD" id="cd21152">
    <property type="entry name" value="PUA_TruB_bacterial"/>
    <property type="match status" value="1"/>
</dbReference>
<dbReference type="Gene3D" id="3.30.2350.10">
    <property type="entry name" value="Pseudouridine synthase"/>
    <property type="match status" value="1"/>
</dbReference>
<dbReference type="Pfam" id="PF16198">
    <property type="entry name" value="TruB_C_2"/>
    <property type="match status" value="1"/>
</dbReference>
<dbReference type="Gene3D" id="2.30.130.10">
    <property type="entry name" value="PUA domain"/>
    <property type="match status" value="1"/>
</dbReference>
<evidence type="ECO:0000256" key="4">
    <source>
        <dbReference type="ARBA" id="ARBA00023235"/>
    </source>
</evidence>
<evidence type="ECO:0000256" key="3">
    <source>
        <dbReference type="ARBA" id="ARBA00022694"/>
    </source>
</evidence>
<dbReference type="NCBIfam" id="TIGR00431">
    <property type="entry name" value="TruB"/>
    <property type="match status" value="1"/>
</dbReference>
<feature type="domain" description="tRNA pseudouridine synthase II TruB subfamily 1 C-terminal" evidence="7">
    <location>
        <begin position="243"/>
        <end position="297"/>
    </location>
</feature>
<keyword evidence="10" id="KW-1185">Reference proteome</keyword>
<dbReference type="InterPro" id="IPR015240">
    <property type="entry name" value="tRNA_sdUridine_synth_fam1_C"/>
</dbReference>
<name>A0ABT7IJH3_9BURK</name>
<dbReference type="InterPro" id="IPR036974">
    <property type="entry name" value="PUA_sf"/>
</dbReference>
<sequence length="300" mass="32563">MPRAHRGEEVNGVLLLRKPGGVSSNHALQVARRLLNAAKAGHCGTLDPLATGLLPIAFGEATKFSSDLLDADKAYEAEARLGEMTDTGDVTGVVLERHTVNVSLEAMRQAAGRLTGDIKQVPPMYSALKRDGVALYRLAREGKTVEREPRSVRIYSFSVLSEENGLVKLHCEVSKGTYIRTLIEDWGRILGCGATMAALCRTRVGSLRLDDAVTLAELEKLPGPRERAAMLRPPDALIQALEPVELSAEDELRLKNGQRLALHLPNRGRVRVYGPGSRLLGTALVNERGVLAPERLIATN</sequence>
<dbReference type="InterPro" id="IPR032819">
    <property type="entry name" value="TruB_C"/>
</dbReference>
<protein>
    <recommendedName>
        <fullName evidence="5">tRNA pseudouridine synthase B</fullName>
        <ecNumber evidence="5">5.4.99.25</ecNumber>
    </recommendedName>
    <alternativeName>
        <fullName evidence="5">tRNA pseudouridine(55) synthase</fullName>
        <shortName evidence="5">Psi55 synthase</shortName>
    </alternativeName>
    <alternativeName>
        <fullName evidence="5">tRNA pseudouridylate synthase</fullName>
    </alternativeName>
    <alternativeName>
        <fullName evidence="5">tRNA-uridine isomerase</fullName>
    </alternativeName>
</protein>
<feature type="domain" description="Pseudouridine synthase II N-terminal" evidence="6">
    <location>
        <begin position="32"/>
        <end position="179"/>
    </location>
</feature>
<keyword evidence="3 5" id="KW-0819">tRNA processing</keyword>
<dbReference type="PANTHER" id="PTHR13767">
    <property type="entry name" value="TRNA-PSEUDOURIDINE SYNTHASE"/>
    <property type="match status" value="1"/>
</dbReference>
<evidence type="ECO:0000259" key="7">
    <source>
        <dbReference type="Pfam" id="PF09157"/>
    </source>
</evidence>
<proteinExistence type="inferred from homology"/>
<keyword evidence="4 5" id="KW-0413">Isomerase</keyword>
<dbReference type="PANTHER" id="PTHR13767:SF2">
    <property type="entry name" value="PSEUDOURIDYLATE SYNTHASE TRUB1"/>
    <property type="match status" value="1"/>
</dbReference>
<comment type="function">
    <text evidence="5">Responsible for synthesis of pseudouridine from uracil-55 in the psi GC loop of transfer RNAs.</text>
</comment>
<evidence type="ECO:0000259" key="6">
    <source>
        <dbReference type="Pfam" id="PF01509"/>
    </source>
</evidence>
<dbReference type="SUPFAM" id="SSF55120">
    <property type="entry name" value="Pseudouridine synthase"/>
    <property type="match status" value="1"/>
</dbReference>
<gene>
    <name evidence="5 9" type="primary">truB</name>
    <name evidence="9" type="ORF">MUN46_000915</name>
</gene>
<feature type="active site" description="Nucleophile" evidence="5">
    <location>
        <position position="47"/>
    </location>
</feature>
<dbReference type="EMBL" id="JAKZJU020000001">
    <property type="protein sequence ID" value="MDL2058523.1"/>
    <property type="molecule type" value="Genomic_DNA"/>
</dbReference>
<reference evidence="9" key="1">
    <citation type="submission" date="2023-03" db="EMBL/GenBank/DDBJ databases">
        <title>Mesosutterella sp. nov. isolated from porcine feces.</title>
        <authorList>
            <person name="Yu S."/>
        </authorList>
    </citation>
    <scope>NUCLEOTIDE SEQUENCE</scope>
    <source>
        <strain evidence="9">AGMB02718</strain>
    </source>
</reference>
<comment type="similarity">
    <text evidence="2 5">Belongs to the pseudouridine synthase TruB family. Type 1 subfamily.</text>
</comment>
<evidence type="ECO:0000259" key="8">
    <source>
        <dbReference type="Pfam" id="PF16198"/>
    </source>
</evidence>
<comment type="catalytic activity">
    <reaction evidence="1 5">
        <text>uridine(55) in tRNA = pseudouridine(55) in tRNA</text>
        <dbReference type="Rhea" id="RHEA:42532"/>
        <dbReference type="Rhea" id="RHEA-COMP:10101"/>
        <dbReference type="Rhea" id="RHEA-COMP:10102"/>
        <dbReference type="ChEBI" id="CHEBI:65314"/>
        <dbReference type="ChEBI" id="CHEBI:65315"/>
        <dbReference type="EC" id="5.4.99.25"/>
    </reaction>
</comment>